<dbReference type="InterPro" id="IPR043502">
    <property type="entry name" value="DNA/RNA_pol_sf"/>
</dbReference>
<dbReference type="SUPFAM" id="SSF56672">
    <property type="entry name" value="DNA/RNA polymerases"/>
    <property type="match status" value="1"/>
</dbReference>
<dbReference type="AlphaFoldDB" id="A0A7D9HSS6"/>
<dbReference type="InterPro" id="IPR000477">
    <property type="entry name" value="RT_dom"/>
</dbReference>
<dbReference type="Pfam" id="PF00078">
    <property type="entry name" value="RVT_1"/>
    <property type="match status" value="1"/>
</dbReference>
<name>A0A7D9HSS6_PARCT</name>
<dbReference type="EMBL" id="CACRXK020001794">
    <property type="protein sequence ID" value="CAB3991134.1"/>
    <property type="molecule type" value="Genomic_DNA"/>
</dbReference>
<accession>A0A7D9HSS6</accession>
<reference evidence="1" key="1">
    <citation type="submission" date="2020-04" db="EMBL/GenBank/DDBJ databases">
        <authorList>
            <person name="Alioto T."/>
            <person name="Alioto T."/>
            <person name="Gomez Garrido J."/>
        </authorList>
    </citation>
    <scope>NUCLEOTIDE SEQUENCE</scope>
    <source>
        <strain evidence="1">A484AB</strain>
    </source>
</reference>
<organism evidence="1 2">
    <name type="scientific">Paramuricea clavata</name>
    <name type="common">Red gorgonian</name>
    <name type="synonym">Violescent sea-whip</name>
    <dbReference type="NCBI Taxonomy" id="317549"/>
    <lineage>
        <taxon>Eukaryota</taxon>
        <taxon>Metazoa</taxon>
        <taxon>Cnidaria</taxon>
        <taxon>Anthozoa</taxon>
        <taxon>Octocorallia</taxon>
        <taxon>Malacalcyonacea</taxon>
        <taxon>Plexauridae</taxon>
        <taxon>Paramuricea</taxon>
    </lineage>
</organism>
<keyword evidence="2" id="KW-1185">Reference proteome</keyword>
<evidence type="ECO:0000313" key="2">
    <source>
        <dbReference type="Proteomes" id="UP001152795"/>
    </source>
</evidence>
<gene>
    <name evidence="1" type="ORF">PACLA_8A012355</name>
</gene>
<dbReference type="PROSITE" id="PS50878">
    <property type="entry name" value="RT_POL"/>
    <property type="match status" value="1"/>
</dbReference>
<sequence length="289" mass="33154">MQSLPCNISSGVPQGSILGPLLFVLFINDLPAAVQQCNVLMYADDTVLFFADRDSGVIQNVLTTELENLRAWLMENKLSLNRKKTETMLFGTNANLSKVTNYELSIDGFPLKRVTDYCYLGITLNANLSWHSHVDNVAMKVGRRIGMLRRLRNNLTLNAAETVYKSFIRPIMEYGDSIWTCCGEQNKGRLEILQKRAARVISRYTRSDDAMESLRWDSLESRRDVHVLKLVKKCILGKCPQFFNNYFVFNRDSSSRITRQSDKLRLPKVRTECAKNSFYYGCKVFNKSN</sequence>
<dbReference type="OrthoDB" id="414730at2759"/>
<dbReference type="Proteomes" id="UP001152795">
    <property type="component" value="Unassembled WGS sequence"/>
</dbReference>
<evidence type="ECO:0000313" key="1">
    <source>
        <dbReference type="EMBL" id="CAB3991134.1"/>
    </source>
</evidence>
<comment type="caution">
    <text evidence="1">The sequence shown here is derived from an EMBL/GenBank/DDBJ whole genome shotgun (WGS) entry which is preliminary data.</text>
</comment>
<dbReference type="PANTHER" id="PTHR33332">
    <property type="entry name" value="REVERSE TRANSCRIPTASE DOMAIN-CONTAINING PROTEIN"/>
    <property type="match status" value="1"/>
</dbReference>
<protein>
    <submittedName>
        <fullName evidence="1">Uncharacterized protein</fullName>
    </submittedName>
</protein>
<proteinExistence type="predicted"/>